<evidence type="ECO:0000256" key="9">
    <source>
        <dbReference type="ARBA" id="ARBA00031636"/>
    </source>
</evidence>
<evidence type="ECO:0000256" key="5">
    <source>
        <dbReference type="ARBA" id="ARBA00022692"/>
    </source>
</evidence>
<evidence type="ECO:0000256" key="2">
    <source>
        <dbReference type="ARBA" id="ARBA00022448"/>
    </source>
</evidence>
<evidence type="ECO:0000313" key="12">
    <source>
        <dbReference type="Proteomes" id="UP000293874"/>
    </source>
</evidence>
<dbReference type="Proteomes" id="UP000293874">
    <property type="component" value="Unassembled WGS sequence"/>
</dbReference>
<dbReference type="GO" id="GO:0005886">
    <property type="term" value="C:plasma membrane"/>
    <property type="evidence" value="ECO:0007669"/>
    <property type="project" value="UniProtKB-SubCell"/>
</dbReference>
<feature type="transmembrane region" description="Helical" evidence="10">
    <location>
        <begin position="34"/>
        <end position="59"/>
    </location>
</feature>
<dbReference type="EMBL" id="SGXA01000002">
    <property type="protein sequence ID" value="RZS71900.1"/>
    <property type="molecule type" value="Genomic_DNA"/>
</dbReference>
<dbReference type="InterPro" id="IPR050222">
    <property type="entry name" value="MATE_MdtK"/>
</dbReference>
<evidence type="ECO:0000256" key="10">
    <source>
        <dbReference type="SAM" id="Phobius"/>
    </source>
</evidence>
<feature type="transmembrane region" description="Helical" evidence="10">
    <location>
        <begin position="253"/>
        <end position="278"/>
    </location>
</feature>
<feature type="transmembrane region" description="Helical" evidence="10">
    <location>
        <begin position="120"/>
        <end position="143"/>
    </location>
</feature>
<organism evidence="11 12">
    <name type="scientific">Pseudobacter ginsenosidimutans</name>
    <dbReference type="NCBI Taxonomy" id="661488"/>
    <lineage>
        <taxon>Bacteria</taxon>
        <taxon>Pseudomonadati</taxon>
        <taxon>Bacteroidota</taxon>
        <taxon>Chitinophagia</taxon>
        <taxon>Chitinophagales</taxon>
        <taxon>Chitinophagaceae</taxon>
        <taxon>Pseudobacter</taxon>
    </lineage>
</organism>
<reference evidence="11 12" key="1">
    <citation type="submission" date="2019-02" db="EMBL/GenBank/DDBJ databases">
        <title>Genomic Encyclopedia of Type Strains, Phase IV (KMG-IV): sequencing the most valuable type-strain genomes for metagenomic binning, comparative biology and taxonomic classification.</title>
        <authorList>
            <person name="Goeker M."/>
        </authorList>
    </citation>
    <scope>NUCLEOTIDE SEQUENCE [LARGE SCALE GENOMIC DNA]</scope>
    <source>
        <strain evidence="11 12">DSM 18116</strain>
    </source>
</reference>
<evidence type="ECO:0000313" key="11">
    <source>
        <dbReference type="EMBL" id="RZS71900.1"/>
    </source>
</evidence>
<dbReference type="CDD" id="cd13139">
    <property type="entry name" value="MATE_like_14"/>
    <property type="match status" value="1"/>
</dbReference>
<dbReference type="GO" id="GO:0015297">
    <property type="term" value="F:antiporter activity"/>
    <property type="evidence" value="ECO:0007669"/>
    <property type="project" value="UniProtKB-KW"/>
</dbReference>
<proteinExistence type="predicted"/>
<sequence>MGELQRRQSIFSIIKDSFKSENQDFTKGSIRKGVILLAIPMVLEMIMESVFALVDIYFVGHIEGHASQAVTTVVLTESVLMILYSAAMALSMGATAVVARRVGEKNIEGASRSAAQGINLALMVTVVISLFGSIFASDVLRIMGGSAEVIEVGTSYTRIMFGGSVVIMLLFLINGVFRGAGNANIAMWTLWIANGINIILCPILIHFFGLPGAAMATTIGRGTGVCYQLYHLFKSRRGLLYIKRAYFKIEWTILKTLYSLSWVAFLQFFIASASWMFLNRLVAQFGDDAVAGYGVALRILMFFLLPAWGLSNAAATLVGQNLGAGQPDRAEKSVWTTALYNAIFMAFVSLICLVFADQIIYFMNDNEAMAVYGKKALHIISLGYIFYGVGMVVTNSFNGAGDTKTPTFINLFGFWAFQIPLAWLLSIQMQLGPTGVFIAVVTAETLISIAGVILFRRGKWKQVKI</sequence>
<dbReference type="PANTHER" id="PTHR43298">
    <property type="entry name" value="MULTIDRUG RESISTANCE PROTEIN NORM-RELATED"/>
    <property type="match status" value="1"/>
</dbReference>
<evidence type="ECO:0000256" key="4">
    <source>
        <dbReference type="ARBA" id="ARBA00022475"/>
    </source>
</evidence>
<dbReference type="PIRSF" id="PIRSF006603">
    <property type="entry name" value="DinF"/>
    <property type="match status" value="1"/>
</dbReference>
<feature type="transmembrane region" description="Helical" evidence="10">
    <location>
        <begin position="409"/>
        <end position="429"/>
    </location>
</feature>
<evidence type="ECO:0000256" key="8">
    <source>
        <dbReference type="ARBA" id="ARBA00023136"/>
    </source>
</evidence>
<comment type="subcellular location">
    <subcellularLocation>
        <location evidence="1">Cell membrane</location>
        <topology evidence="1">Multi-pass membrane protein</topology>
    </subcellularLocation>
</comment>
<feature type="transmembrane region" description="Helical" evidence="10">
    <location>
        <begin position="435"/>
        <end position="455"/>
    </location>
</feature>
<dbReference type="AlphaFoldDB" id="A0A4Q7MXR0"/>
<keyword evidence="5 10" id="KW-0812">Transmembrane</keyword>
<feature type="transmembrane region" description="Helical" evidence="10">
    <location>
        <begin position="185"/>
        <end position="208"/>
    </location>
</feature>
<gene>
    <name evidence="11" type="ORF">EV199_3813</name>
</gene>
<keyword evidence="7" id="KW-0406">Ion transport</keyword>
<dbReference type="InterPro" id="IPR002528">
    <property type="entry name" value="MATE_fam"/>
</dbReference>
<evidence type="ECO:0000256" key="6">
    <source>
        <dbReference type="ARBA" id="ARBA00022989"/>
    </source>
</evidence>
<keyword evidence="12" id="KW-1185">Reference proteome</keyword>
<keyword evidence="8 10" id="KW-0472">Membrane</keyword>
<accession>A0A4Q7MXR0</accession>
<feature type="transmembrane region" description="Helical" evidence="10">
    <location>
        <begin position="214"/>
        <end position="233"/>
    </location>
</feature>
<dbReference type="Pfam" id="PF01554">
    <property type="entry name" value="MatE"/>
    <property type="match status" value="2"/>
</dbReference>
<name>A0A4Q7MXR0_9BACT</name>
<evidence type="ECO:0000256" key="3">
    <source>
        <dbReference type="ARBA" id="ARBA00022449"/>
    </source>
</evidence>
<comment type="caution">
    <text evidence="11">The sequence shown here is derived from an EMBL/GenBank/DDBJ whole genome shotgun (WGS) entry which is preliminary data.</text>
</comment>
<feature type="transmembrane region" description="Helical" evidence="10">
    <location>
        <begin position="155"/>
        <end position="173"/>
    </location>
</feature>
<dbReference type="GO" id="GO:0042910">
    <property type="term" value="F:xenobiotic transmembrane transporter activity"/>
    <property type="evidence" value="ECO:0007669"/>
    <property type="project" value="InterPro"/>
</dbReference>
<feature type="transmembrane region" description="Helical" evidence="10">
    <location>
        <begin position="338"/>
        <end position="356"/>
    </location>
</feature>
<evidence type="ECO:0000256" key="1">
    <source>
        <dbReference type="ARBA" id="ARBA00004651"/>
    </source>
</evidence>
<feature type="transmembrane region" description="Helical" evidence="10">
    <location>
        <begin position="290"/>
        <end position="318"/>
    </location>
</feature>
<evidence type="ECO:0000256" key="7">
    <source>
        <dbReference type="ARBA" id="ARBA00023065"/>
    </source>
</evidence>
<keyword evidence="2" id="KW-0813">Transport</keyword>
<dbReference type="NCBIfam" id="TIGR00797">
    <property type="entry name" value="matE"/>
    <property type="match status" value="1"/>
</dbReference>
<feature type="transmembrane region" description="Helical" evidence="10">
    <location>
        <begin position="79"/>
        <end position="99"/>
    </location>
</feature>
<protein>
    <recommendedName>
        <fullName evidence="9">Multidrug-efflux transporter</fullName>
    </recommendedName>
</protein>
<keyword evidence="4" id="KW-1003">Cell membrane</keyword>
<dbReference type="PANTHER" id="PTHR43298:SF2">
    <property type="entry name" value="FMN_FAD EXPORTER YEEO-RELATED"/>
    <property type="match status" value="1"/>
</dbReference>
<keyword evidence="3" id="KW-0050">Antiport</keyword>
<dbReference type="InterPro" id="IPR048279">
    <property type="entry name" value="MdtK-like"/>
</dbReference>
<dbReference type="GO" id="GO:0006811">
    <property type="term" value="P:monoatomic ion transport"/>
    <property type="evidence" value="ECO:0007669"/>
    <property type="project" value="UniProtKB-KW"/>
</dbReference>
<keyword evidence="6 10" id="KW-1133">Transmembrane helix</keyword>
<feature type="transmembrane region" description="Helical" evidence="10">
    <location>
        <begin position="376"/>
        <end position="397"/>
    </location>
</feature>